<evidence type="ECO:0000256" key="3">
    <source>
        <dbReference type="ARBA" id="ARBA00022514"/>
    </source>
</evidence>
<dbReference type="GO" id="GO:0043524">
    <property type="term" value="P:negative regulation of neuron apoptotic process"/>
    <property type="evidence" value="ECO:0007669"/>
    <property type="project" value="InterPro"/>
</dbReference>
<protein>
    <submittedName>
        <fullName evidence="5">Uncharacterized protein</fullName>
    </submittedName>
</protein>
<proteinExistence type="inferred from homology"/>
<dbReference type="GO" id="GO:0005615">
    <property type="term" value="C:extracellular space"/>
    <property type="evidence" value="ECO:0007669"/>
    <property type="project" value="UniProtKB-KW"/>
</dbReference>
<evidence type="ECO:0000313" key="5">
    <source>
        <dbReference type="EMBL" id="GCB82497.1"/>
    </source>
</evidence>
<accession>A0A401QB14</accession>
<keyword evidence="6" id="KW-1185">Reference proteome</keyword>
<dbReference type="PANTHER" id="PTHR21353">
    <property type="match status" value="1"/>
</dbReference>
<name>A0A401QB14_SCYTO</name>
<dbReference type="GO" id="GO:0005125">
    <property type="term" value="F:cytokine activity"/>
    <property type="evidence" value="ECO:0007669"/>
    <property type="project" value="UniProtKB-KW"/>
</dbReference>
<evidence type="ECO:0000256" key="4">
    <source>
        <dbReference type="ARBA" id="ARBA00022525"/>
    </source>
</evidence>
<dbReference type="GO" id="GO:0070120">
    <property type="term" value="P:ciliary neurotrophic factor-mediated signaling pathway"/>
    <property type="evidence" value="ECO:0007669"/>
    <property type="project" value="InterPro"/>
</dbReference>
<reference evidence="5 6" key="1">
    <citation type="journal article" date="2018" name="Nat. Ecol. Evol.">
        <title>Shark genomes provide insights into elasmobranch evolution and the origin of vertebrates.</title>
        <authorList>
            <person name="Hara Y"/>
            <person name="Yamaguchi K"/>
            <person name="Onimaru K"/>
            <person name="Kadota M"/>
            <person name="Koyanagi M"/>
            <person name="Keeley SD"/>
            <person name="Tatsumi K"/>
            <person name="Tanaka K"/>
            <person name="Motone F"/>
            <person name="Kageyama Y"/>
            <person name="Nozu R"/>
            <person name="Adachi N"/>
            <person name="Nishimura O"/>
            <person name="Nakagawa R"/>
            <person name="Tanegashima C"/>
            <person name="Kiyatake I"/>
            <person name="Matsumoto R"/>
            <person name="Murakumo K"/>
            <person name="Nishida K"/>
            <person name="Terakita A"/>
            <person name="Kuratani S"/>
            <person name="Sato K"/>
            <person name="Hyodo S Kuraku.S."/>
        </authorList>
    </citation>
    <scope>NUCLEOTIDE SEQUENCE [LARGE SCALE GENOMIC DNA]</scope>
</reference>
<dbReference type="OMA" id="RWSEMTE"/>
<dbReference type="STRING" id="75743.A0A401QB14"/>
<gene>
    <name evidence="5" type="ORF">scyTo_0022008</name>
</gene>
<organism evidence="5 6">
    <name type="scientific">Scyliorhinus torazame</name>
    <name type="common">Cloudy catshark</name>
    <name type="synonym">Catulus torazame</name>
    <dbReference type="NCBI Taxonomy" id="75743"/>
    <lineage>
        <taxon>Eukaryota</taxon>
        <taxon>Metazoa</taxon>
        <taxon>Chordata</taxon>
        <taxon>Craniata</taxon>
        <taxon>Vertebrata</taxon>
        <taxon>Chondrichthyes</taxon>
        <taxon>Elasmobranchii</taxon>
        <taxon>Galeomorphii</taxon>
        <taxon>Galeoidea</taxon>
        <taxon>Carcharhiniformes</taxon>
        <taxon>Scyliorhinidae</taxon>
        <taxon>Scyliorhinus</taxon>
    </lineage>
</organism>
<comment type="caution">
    <text evidence="5">The sequence shown here is derived from an EMBL/GenBank/DDBJ whole genome shotgun (WGS) entry which is preliminary data.</text>
</comment>
<dbReference type="Gene3D" id="1.20.1250.10">
    <property type="match status" value="1"/>
</dbReference>
<dbReference type="InterPro" id="IPR009079">
    <property type="entry name" value="4_helix_cytokine-like_core"/>
</dbReference>
<keyword evidence="3" id="KW-0202">Cytokine</keyword>
<evidence type="ECO:0000256" key="1">
    <source>
        <dbReference type="ARBA" id="ARBA00004613"/>
    </source>
</evidence>
<dbReference type="InterPro" id="IPR000151">
    <property type="entry name" value="Ciliary_neurotrophic_fac_CNTF"/>
</dbReference>
<dbReference type="InterPro" id="IPR010681">
    <property type="entry name" value="PRF/CT"/>
</dbReference>
<dbReference type="PANTHER" id="PTHR21353:SF8">
    <property type="entry name" value="CARDIOTROPHIN-2"/>
    <property type="match status" value="1"/>
</dbReference>
<dbReference type="Proteomes" id="UP000288216">
    <property type="component" value="Unassembled WGS sequence"/>
</dbReference>
<evidence type="ECO:0000313" key="6">
    <source>
        <dbReference type="Proteomes" id="UP000288216"/>
    </source>
</evidence>
<dbReference type="EMBL" id="BFAA01020825">
    <property type="protein sequence ID" value="GCB82497.1"/>
    <property type="molecule type" value="Genomic_DNA"/>
</dbReference>
<comment type="subcellular location">
    <subcellularLocation>
        <location evidence="1">Secreted</location>
    </subcellularLocation>
</comment>
<dbReference type="Pfam" id="PF01110">
    <property type="entry name" value="CNTF"/>
    <property type="match status" value="1"/>
</dbReference>
<dbReference type="AlphaFoldDB" id="A0A401QB14"/>
<evidence type="ECO:0000256" key="2">
    <source>
        <dbReference type="ARBA" id="ARBA00007432"/>
    </source>
</evidence>
<sequence length="201" mass="22929">MAARTLLGTARVHRNTLIETLKSCIELGRNLRPKADETMRLYDQCQGLTDKMTSGLTMSEADGIPLAGTSRWAELSDQERLSENFRAYKVFSSYLRLALKNVPDCARYPRLPDSVMDLCTKAESLLVLISQLMMAMSLPVPSVRVPQVEAPKDWDKKIWGHKVLRELGNWSLRSVRDFNRLKSNLSTSRARRRHLRGAQLR</sequence>
<comment type="similarity">
    <text evidence="2">Belongs to the IL-6 superfamily.</text>
</comment>
<keyword evidence="4" id="KW-0964">Secreted</keyword>
<dbReference type="OrthoDB" id="9510890at2759"/>
<dbReference type="SUPFAM" id="SSF47266">
    <property type="entry name" value="4-helical cytokines"/>
    <property type="match status" value="1"/>
</dbReference>
<dbReference type="GO" id="GO:0005127">
    <property type="term" value="F:ciliary neurotrophic factor receptor binding"/>
    <property type="evidence" value="ECO:0007669"/>
    <property type="project" value="InterPro"/>
</dbReference>